<dbReference type="GO" id="GO:0098632">
    <property type="term" value="F:cell-cell adhesion mediator activity"/>
    <property type="evidence" value="ECO:0007669"/>
    <property type="project" value="TreeGrafter"/>
</dbReference>
<dbReference type="GO" id="GO:0007156">
    <property type="term" value="P:homophilic cell adhesion via plasma membrane adhesion molecules"/>
    <property type="evidence" value="ECO:0007669"/>
    <property type="project" value="TreeGrafter"/>
</dbReference>
<dbReference type="EMBL" id="JAGTTL010000027">
    <property type="protein sequence ID" value="KAK6300240.1"/>
    <property type="molecule type" value="Genomic_DNA"/>
</dbReference>
<evidence type="ECO:0000313" key="4">
    <source>
        <dbReference type="Proteomes" id="UP001356427"/>
    </source>
</evidence>
<protein>
    <recommendedName>
        <fullName evidence="2">Ig-like domain-containing protein</fullName>
    </recommendedName>
</protein>
<dbReference type="InterPro" id="IPR013783">
    <property type="entry name" value="Ig-like_fold"/>
</dbReference>
<dbReference type="Proteomes" id="UP001356427">
    <property type="component" value="Unassembled WGS sequence"/>
</dbReference>
<keyword evidence="1" id="KW-0393">Immunoglobulin domain</keyword>
<dbReference type="PROSITE" id="PS50835">
    <property type="entry name" value="IG_LIKE"/>
    <property type="match status" value="1"/>
</dbReference>
<organism evidence="3 4">
    <name type="scientific">Coregonus suidteri</name>
    <dbReference type="NCBI Taxonomy" id="861788"/>
    <lineage>
        <taxon>Eukaryota</taxon>
        <taxon>Metazoa</taxon>
        <taxon>Chordata</taxon>
        <taxon>Craniata</taxon>
        <taxon>Vertebrata</taxon>
        <taxon>Euteleostomi</taxon>
        <taxon>Actinopterygii</taxon>
        <taxon>Neopterygii</taxon>
        <taxon>Teleostei</taxon>
        <taxon>Protacanthopterygii</taxon>
        <taxon>Salmoniformes</taxon>
        <taxon>Salmonidae</taxon>
        <taxon>Coregoninae</taxon>
        <taxon>Coregonus</taxon>
    </lineage>
</organism>
<dbReference type="PANTHER" id="PTHR10075:SF100">
    <property type="entry name" value="FASCICLIN-2"/>
    <property type="match status" value="1"/>
</dbReference>
<reference evidence="3 4" key="1">
    <citation type="submission" date="2021-04" db="EMBL/GenBank/DDBJ databases">
        <authorList>
            <person name="De Guttry C."/>
            <person name="Zahm M."/>
            <person name="Klopp C."/>
            <person name="Cabau C."/>
            <person name="Louis A."/>
            <person name="Berthelot C."/>
            <person name="Parey E."/>
            <person name="Roest Crollius H."/>
            <person name="Montfort J."/>
            <person name="Robinson-Rechavi M."/>
            <person name="Bucao C."/>
            <person name="Bouchez O."/>
            <person name="Gislard M."/>
            <person name="Lluch J."/>
            <person name="Milhes M."/>
            <person name="Lampietro C."/>
            <person name="Lopez Roques C."/>
            <person name="Donnadieu C."/>
            <person name="Braasch I."/>
            <person name="Desvignes T."/>
            <person name="Postlethwait J."/>
            <person name="Bobe J."/>
            <person name="Wedekind C."/>
            <person name="Guiguen Y."/>
        </authorList>
    </citation>
    <scope>NUCLEOTIDE SEQUENCE [LARGE SCALE GENOMIC DNA]</scope>
    <source>
        <strain evidence="3">Cs_M1</strain>
        <tissue evidence="3">Blood</tissue>
    </source>
</reference>
<keyword evidence="4" id="KW-1185">Reference proteome</keyword>
<dbReference type="InterPro" id="IPR036179">
    <property type="entry name" value="Ig-like_dom_sf"/>
</dbReference>
<dbReference type="GO" id="GO:0005886">
    <property type="term" value="C:plasma membrane"/>
    <property type="evidence" value="ECO:0007669"/>
    <property type="project" value="TreeGrafter"/>
</dbReference>
<dbReference type="Gene3D" id="2.60.40.10">
    <property type="entry name" value="Immunoglobulins"/>
    <property type="match status" value="1"/>
</dbReference>
<dbReference type="Pfam" id="PF13927">
    <property type="entry name" value="Ig_3"/>
    <property type="match status" value="1"/>
</dbReference>
<feature type="domain" description="Ig-like" evidence="2">
    <location>
        <begin position="27"/>
        <end position="102"/>
    </location>
</feature>
<dbReference type="GO" id="GO:0030424">
    <property type="term" value="C:axon"/>
    <property type="evidence" value="ECO:0007669"/>
    <property type="project" value="TreeGrafter"/>
</dbReference>
<evidence type="ECO:0000259" key="2">
    <source>
        <dbReference type="PROSITE" id="PS50835"/>
    </source>
</evidence>
<dbReference type="PANTHER" id="PTHR10075">
    <property type="entry name" value="BASIGIN RELATED"/>
    <property type="match status" value="1"/>
</dbReference>
<dbReference type="InterPro" id="IPR003598">
    <property type="entry name" value="Ig_sub2"/>
</dbReference>
<evidence type="ECO:0000313" key="3">
    <source>
        <dbReference type="EMBL" id="KAK6300240.1"/>
    </source>
</evidence>
<gene>
    <name evidence="3" type="ORF">J4Q44_G00283380</name>
</gene>
<evidence type="ECO:0000256" key="1">
    <source>
        <dbReference type="ARBA" id="ARBA00023319"/>
    </source>
</evidence>
<dbReference type="InterPro" id="IPR003599">
    <property type="entry name" value="Ig_sub"/>
</dbReference>
<dbReference type="AlphaFoldDB" id="A0AAN8L368"/>
<name>A0AAN8L368_9TELE</name>
<dbReference type="SMART" id="SM00408">
    <property type="entry name" value="IGc2"/>
    <property type="match status" value="1"/>
</dbReference>
<dbReference type="InterPro" id="IPR007110">
    <property type="entry name" value="Ig-like_dom"/>
</dbReference>
<sequence length="160" mass="17697">MCRSQTEAGRVEGRARVFVLEKLKFTPTPQPSQCLELDKESTVQCSAKGRETPTIQWTKADGSQLSEHVVQTGGVLTFAKVTRDDAGNYTCLASNSLQGQITASVRHRSSIPPLTLVALMPTTPMQVTDTPQSFHLYNQTHIDKVLRLSSSTLTRIDFYL</sequence>
<dbReference type="SMART" id="SM00409">
    <property type="entry name" value="IG"/>
    <property type="match status" value="1"/>
</dbReference>
<dbReference type="GO" id="GO:0007411">
    <property type="term" value="P:axon guidance"/>
    <property type="evidence" value="ECO:0007669"/>
    <property type="project" value="TreeGrafter"/>
</dbReference>
<dbReference type="CDD" id="cd00096">
    <property type="entry name" value="Ig"/>
    <property type="match status" value="1"/>
</dbReference>
<proteinExistence type="predicted"/>
<dbReference type="GO" id="GO:0070593">
    <property type="term" value="P:dendrite self-avoidance"/>
    <property type="evidence" value="ECO:0007669"/>
    <property type="project" value="TreeGrafter"/>
</dbReference>
<dbReference type="SUPFAM" id="SSF48726">
    <property type="entry name" value="Immunoglobulin"/>
    <property type="match status" value="1"/>
</dbReference>
<accession>A0AAN8L368</accession>
<dbReference type="FunFam" id="2.60.40.10:FF:000341">
    <property type="entry name" value="inactive tyrosine-protein kinase 7"/>
    <property type="match status" value="1"/>
</dbReference>
<comment type="caution">
    <text evidence="3">The sequence shown here is derived from an EMBL/GenBank/DDBJ whole genome shotgun (WGS) entry which is preliminary data.</text>
</comment>